<keyword evidence="2 7" id="KW-0032">Aminotransferase</keyword>
<dbReference type="InterPro" id="IPR049704">
    <property type="entry name" value="Aminotrans_3_PPA_site"/>
</dbReference>
<evidence type="ECO:0000256" key="4">
    <source>
        <dbReference type="ARBA" id="ARBA00022898"/>
    </source>
</evidence>
<dbReference type="Proteomes" id="UP000238348">
    <property type="component" value="Chromosome"/>
</dbReference>
<comment type="cofactor">
    <cofactor evidence="1">
        <name>pyridoxal 5'-phosphate</name>
        <dbReference type="ChEBI" id="CHEBI:597326"/>
    </cofactor>
</comment>
<evidence type="ECO:0000256" key="2">
    <source>
        <dbReference type="ARBA" id="ARBA00022576"/>
    </source>
</evidence>
<dbReference type="EMBL" id="CP012673">
    <property type="protein sequence ID" value="AUX48374.1"/>
    <property type="molecule type" value="Genomic_DNA"/>
</dbReference>
<proteinExistence type="inferred from homology"/>
<evidence type="ECO:0000256" key="1">
    <source>
        <dbReference type="ARBA" id="ARBA00001933"/>
    </source>
</evidence>
<keyword evidence="3 7" id="KW-0808">Transferase</keyword>
<dbReference type="CDD" id="cd00610">
    <property type="entry name" value="OAT_like"/>
    <property type="match status" value="1"/>
</dbReference>
<dbReference type="RefSeq" id="WP_104987883.1">
    <property type="nucleotide sequence ID" value="NZ_CP012673.1"/>
</dbReference>
<dbReference type="InterPro" id="IPR005814">
    <property type="entry name" value="Aminotrans_3"/>
</dbReference>
<dbReference type="PANTHER" id="PTHR11986:SF79">
    <property type="entry name" value="ACETYLORNITHINE AMINOTRANSFERASE, MITOCHONDRIAL"/>
    <property type="match status" value="1"/>
</dbReference>
<comment type="similarity">
    <text evidence="5">Belongs to the class-III pyridoxal-phosphate-dependent aminotransferase family.</text>
</comment>
<dbReference type="InterPro" id="IPR015424">
    <property type="entry name" value="PyrdxlP-dep_Trfase"/>
</dbReference>
<evidence type="ECO:0000256" key="5">
    <source>
        <dbReference type="RuleBase" id="RU003560"/>
    </source>
</evidence>
<dbReference type="PROSITE" id="PS00600">
    <property type="entry name" value="AA_TRANSFER_CLASS_3"/>
    <property type="match status" value="1"/>
</dbReference>
<accession>A0A2L0F9X9</accession>
<dbReference type="Gene3D" id="3.90.1150.10">
    <property type="entry name" value="Aspartate Aminotransferase, domain 1"/>
    <property type="match status" value="1"/>
</dbReference>
<dbReference type="GO" id="GO:0034386">
    <property type="term" value="F:4-aminobutyrate:2-oxoglutarate transaminase activity"/>
    <property type="evidence" value="ECO:0007669"/>
    <property type="project" value="UniProtKB-EC"/>
</dbReference>
<evidence type="ECO:0000256" key="6">
    <source>
        <dbReference type="SAM" id="MobiDB-lite"/>
    </source>
</evidence>
<dbReference type="PANTHER" id="PTHR11986">
    <property type="entry name" value="AMINOTRANSFERASE CLASS III"/>
    <property type="match status" value="1"/>
</dbReference>
<dbReference type="GO" id="GO:0030170">
    <property type="term" value="F:pyridoxal phosphate binding"/>
    <property type="evidence" value="ECO:0007669"/>
    <property type="project" value="InterPro"/>
</dbReference>
<keyword evidence="4 5" id="KW-0663">Pyridoxal phosphate</keyword>
<name>A0A2L0F9X9_SORCE</name>
<gene>
    <name evidence="7" type="primary">gabT</name>
    <name evidence="7" type="ORF">SOCE26_099080</name>
</gene>
<dbReference type="OrthoDB" id="9801834at2"/>
<organism evidence="7 8">
    <name type="scientific">Sorangium cellulosum</name>
    <name type="common">Polyangium cellulosum</name>
    <dbReference type="NCBI Taxonomy" id="56"/>
    <lineage>
        <taxon>Bacteria</taxon>
        <taxon>Pseudomonadati</taxon>
        <taxon>Myxococcota</taxon>
        <taxon>Polyangia</taxon>
        <taxon>Polyangiales</taxon>
        <taxon>Polyangiaceae</taxon>
        <taxon>Sorangium</taxon>
    </lineage>
</organism>
<dbReference type="Pfam" id="PF00202">
    <property type="entry name" value="Aminotran_3"/>
    <property type="match status" value="1"/>
</dbReference>
<protein>
    <submittedName>
        <fullName evidence="7">4-aminobutyrate aminotransferase</fullName>
        <ecNumber evidence="7">2.6.1.19</ecNumber>
    </submittedName>
</protein>
<reference evidence="7 8" key="1">
    <citation type="submission" date="2015-09" db="EMBL/GenBank/DDBJ databases">
        <title>Sorangium comparison.</title>
        <authorList>
            <person name="Zaburannyi N."/>
            <person name="Bunk B."/>
            <person name="Overmann J."/>
            <person name="Mueller R."/>
        </authorList>
    </citation>
    <scope>NUCLEOTIDE SEQUENCE [LARGE SCALE GENOMIC DNA]</scope>
    <source>
        <strain evidence="7 8">So ce26</strain>
    </source>
</reference>
<dbReference type="Gene3D" id="3.40.640.10">
    <property type="entry name" value="Type I PLP-dependent aspartate aminotransferase-like (Major domain)"/>
    <property type="match status" value="1"/>
</dbReference>
<evidence type="ECO:0000313" key="8">
    <source>
        <dbReference type="Proteomes" id="UP000238348"/>
    </source>
</evidence>
<dbReference type="EC" id="2.6.1.19" evidence="7"/>
<dbReference type="InterPro" id="IPR050103">
    <property type="entry name" value="Class-III_PLP-dep_AT"/>
</dbReference>
<dbReference type="InterPro" id="IPR015422">
    <property type="entry name" value="PyrdxlP-dep_Trfase_small"/>
</dbReference>
<dbReference type="GO" id="GO:0042802">
    <property type="term" value="F:identical protein binding"/>
    <property type="evidence" value="ECO:0007669"/>
    <property type="project" value="TreeGrafter"/>
</dbReference>
<evidence type="ECO:0000256" key="3">
    <source>
        <dbReference type="ARBA" id="ARBA00022679"/>
    </source>
</evidence>
<dbReference type="InterPro" id="IPR015421">
    <property type="entry name" value="PyrdxlP-dep_Trfase_major"/>
</dbReference>
<dbReference type="PIRSF" id="PIRSF000521">
    <property type="entry name" value="Transaminase_4ab_Lys_Orn"/>
    <property type="match status" value="1"/>
</dbReference>
<dbReference type="SUPFAM" id="SSF53383">
    <property type="entry name" value="PLP-dependent transferases"/>
    <property type="match status" value="1"/>
</dbReference>
<sequence length="463" mass="47267">MPNSDAPLPAAPGESDQGGEQDDRAELPEIVAPPPGPRSRSALERLERVECPAFGRRREARAQKSGADMLPIVLAHGRGANVYDVDGNRYVDLCAGFGALLLGHAAAPVRRAAEAQLSRLTLALGDVYSADVKVALLERLAALHPGPSPMTLLGQSGSDAVTAAIKTAALATGRPGLVAFEGAYHGLGYAPLAACGLRESYRAPFAEQLNRRVTFAPYPRDEAGAARSIDAVEAALRGGEVGAVLLEPILGRGGCVVPPDGFVRAICDAARRRGALVIADEIWTGLGRSGAVTRTGAIGAPADILCFGKGLGGGLPISACVAPEPIMRAWAREAEVVHTSTHSGSPLAASAALATLDALDAGQLAARSRDVGARFQATLREALARAAGVVEVRGAGLMVGVELASPELGLRVMRGMLAEGYLVLTGGVRGETLTLTPALTIPEALLSAAAGALARVLAASAAA</sequence>
<feature type="region of interest" description="Disordered" evidence="6">
    <location>
        <begin position="1"/>
        <end position="44"/>
    </location>
</feature>
<dbReference type="AlphaFoldDB" id="A0A2L0F9X9"/>
<evidence type="ECO:0000313" key="7">
    <source>
        <dbReference type="EMBL" id="AUX48374.1"/>
    </source>
</evidence>